<name>A0A6J5GRD1_9BURK</name>
<dbReference type="EMBL" id="CADIKL010000037">
    <property type="protein sequence ID" value="CAB3802244.1"/>
    <property type="molecule type" value="Genomic_DNA"/>
</dbReference>
<dbReference type="Proteomes" id="UP000494119">
    <property type="component" value="Unassembled WGS sequence"/>
</dbReference>
<sequence>MHRRRCRRAHSNNLDALILPVPLGRIGNMVERRTDFARKSACVRRCHYALSFAREEWLAEPVFENRNVPADGAVREVQFARRSRIAARARGNFELIKYRPRNPAWYVGYPNIPMR</sequence>
<evidence type="ECO:0000313" key="1">
    <source>
        <dbReference type="EMBL" id="CAB3802244.1"/>
    </source>
</evidence>
<protein>
    <submittedName>
        <fullName evidence="1">Uncharacterized protein</fullName>
    </submittedName>
</protein>
<reference evidence="1 2" key="1">
    <citation type="submission" date="2020-04" db="EMBL/GenBank/DDBJ databases">
        <authorList>
            <person name="De Canck E."/>
        </authorList>
    </citation>
    <scope>NUCLEOTIDE SEQUENCE [LARGE SCALE GENOMIC DNA]</scope>
    <source>
        <strain evidence="1 2">LMG 28688</strain>
    </source>
</reference>
<keyword evidence="2" id="KW-1185">Reference proteome</keyword>
<accession>A0A6J5GRD1</accession>
<organism evidence="1 2">
    <name type="scientific">Paraburkholderia caffeinitolerans</name>
    <dbReference type="NCBI Taxonomy" id="1723730"/>
    <lineage>
        <taxon>Bacteria</taxon>
        <taxon>Pseudomonadati</taxon>
        <taxon>Pseudomonadota</taxon>
        <taxon>Betaproteobacteria</taxon>
        <taxon>Burkholderiales</taxon>
        <taxon>Burkholderiaceae</taxon>
        <taxon>Paraburkholderia</taxon>
    </lineage>
</organism>
<evidence type="ECO:0000313" key="2">
    <source>
        <dbReference type="Proteomes" id="UP000494119"/>
    </source>
</evidence>
<dbReference type="AlphaFoldDB" id="A0A6J5GRD1"/>
<proteinExistence type="predicted"/>
<gene>
    <name evidence="1" type="ORF">LMG28688_05525</name>
</gene>